<feature type="domain" description="Phosphoadenosine phosphosulphate reductase" evidence="1">
    <location>
        <begin position="44"/>
        <end position="215"/>
    </location>
</feature>
<accession>A0A1H3IX41</accession>
<dbReference type="RefSeq" id="WP_089768536.1">
    <property type="nucleotide sequence ID" value="NZ_FNPB01000011.1"/>
</dbReference>
<dbReference type="InterPro" id="IPR014729">
    <property type="entry name" value="Rossmann-like_a/b/a_fold"/>
</dbReference>
<sequence length="308" mass="34958">MSSTAAVSSTSDFRLGFPDDVDAEAANTARRVIKAAPETDRVYALVSGGHDSLTAMHVVYQSHYLDLDGIIHINTGIGIPETTAFVEERAEALDIPYYEVGAPCDDPGQEHEYRRPHEEYTTLIQRFGFPGPGAHKYMYWNLKEKPLSRFLKMLEDDLLLISGVSRHESQNRMENVDASGQQEFLGHPTISPLVEFTPLDVRRYRRSLDLPMSPVKETLEISGECLCGAFSKRKELRMIRLFYPDVYRRILCLEATVGAFAALDDGPDEAYNRWGHNRLKDHEREAMDDPDQMLLCQSCEQRHQCNTS</sequence>
<evidence type="ECO:0000313" key="2">
    <source>
        <dbReference type="EMBL" id="SDY32323.1"/>
    </source>
</evidence>
<dbReference type="InterPro" id="IPR002500">
    <property type="entry name" value="PAPS_reduct_dom"/>
</dbReference>
<evidence type="ECO:0000259" key="1">
    <source>
        <dbReference type="Pfam" id="PF01507"/>
    </source>
</evidence>
<dbReference type="STRING" id="660517.SAMN04487946_11149"/>
<dbReference type="PANTHER" id="PTHR43196">
    <property type="entry name" value="SULFATE ADENYLYLTRANSFERASE SUBUNIT 2"/>
    <property type="match status" value="1"/>
</dbReference>
<organism evidence="2 3">
    <name type="scientific">Halobellus clavatus</name>
    <dbReference type="NCBI Taxonomy" id="660517"/>
    <lineage>
        <taxon>Archaea</taxon>
        <taxon>Methanobacteriati</taxon>
        <taxon>Methanobacteriota</taxon>
        <taxon>Stenosarchaea group</taxon>
        <taxon>Halobacteria</taxon>
        <taxon>Halobacteriales</taxon>
        <taxon>Haloferacaceae</taxon>
        <taxon>Halobellus</taxon>
    </lineage>
</organism>
<dbReference type="EMBL" id="FNPB01000011">
    <property type="protein sequence ID" value="SDY32323.1"/>
    <property type="molecule type" value="Genomic_DNA"/>
</dbReference>
<keyword evidence="3" id="KW-1185">Reference proteome</keyword>
<dbReference type="Pfam" id="PF01507">
    <property type="entry name" value="PAPS_reduct"/>
    <property type="match status" value="1"/>
</dbReference>
<dbReference type="SUPFAM" id="SSF52402">
    <property type="entry name" value="Adenine nucleotide alpha hydrolases-like"/>
    <property type="match status" value="1"/>
</dbReference>
<dbReference type="Proteomes" id="UP000199170">
    <property type="component" value="Unassembled WGS sequence"/>
</dbReference>
<dbReference type="AlphaFoldDB" id="A0A1H3IX41"/>
<protein>
    <submittedName>
        <fullName evidence="2">Phosphoadenosine phosphosulfate reductase</fullName>
    </submittedName>
</protein>
<dbReference type="OrthoDB" id="350486at2157"/>
<evidence type="ECO:0000313" key="3">
    <source>
        <dbReference type="Proteomes" id="UP000199170"/>
    </source>
</evidence>
<proteinExistence type="predicted"/>
<reference evidence="3" key="1">
    <citation type="submission" date="2016-10" db="EMBL/GenBank/DDBJ databases">
        <authorList>
            <person name="Varghese N."/>
            <person name="Submissions S."/>
        </authorList>
    </citation>
    <scope>NUCLEOTIDE SEQUENCE [LARGE SCALE GENOMIC DNA]</scope>
    <source>
        <strain evidence="3">CGMCC 1.10118</strain>
    </source>
</reference>
<dbReference type="Gene3D" id="3.40.50.620">
    <property type="entry name" value="HUPs"/>
    <property type="match status" value="1"/>
</dbReference>
<dbReference type="PANTHER" id="PTHR43196:SF2">
    <property type="entry name" value="PHOSPHOADENOSINE PHOSPHOSULFATE REDUCTASE"/>
    <property type="match status" value="1"/>
</dbReference>
<name>A0A1H3IX41_9EURY</name>
<dbReference type="GO" id="GO:0003824">
    <property type="term" value="F:catalytic activity"/>
    <property type="evidence" value="ECO:0007669"/>
    <property type="project" value="InterPro"/>
</dbReference>
<gene>
    <name evidence="2" type="ORF">SAMN04487946_11149</name>
</gene>
<dbReference type="InterPro" id="IPR050128">
    <property type="entry name" value="Sulfate_adenylyltrnsfr_sub2"/>
</dbReference>